<keyword evidence="3" id="KW-0732">Signal</keyword>
<dbReference type="Pfam" id="PF00754">
    <property type="entry name" value="F5_F8_type_C"/>
    <property type="match status" value="1"/>
</dbReference>
<dbReference type="Pfam" id="PF18884">
    <property type="entry name" value="TSP3_bac"/>
    <property type="match status" value="18"/>
</dbReference>
<feature type="region of interest" description="Disordered" evidence="5">
    <location>
        <begin position="1602"/>
        <end position="1625"/>
    </location>
</feature>
<feature type="compositionally biased region" description="Polar residues" evidence="5">
    <location>
        <begin position="4773"/>
        <end position="4784"/>
    </location>
</feature>
<dbReference type="SUPFAM" id="SSF69318">
    <property type="entry name" value="Integrin alpha N-terminal domain"/>
    <property type="match status" value="2"/>
</dbReference>
<feature type="compositionally biased region" description="Acidic residues" evidence="5">
    <location>
        <begin position="5882"/>
        <end position="5899"/>
    </location>
</feature>
<feature type="compositionally biased region" description="Basic and acidic residues" evidence="5">
    <location>
        <begin position="5807"/>
        <end position="5828"/>
    </location>
</feature>
<dbReference type="PANTHER" id="PTHR10199:SF119">
    <property type="entry name" value="RE20510P"/>
    <property type="match status" value="1"/>
</dbReference>
<dbReference type="SUPFAM" id="SSF49785">
    <property type="entry name" value="Galactose-binding domain-like"/>
    <property type="match status" value="2"/>
</dbReference>
<proteinExistence type="predicted"/>
<dbReference type="InterPro" id="IPR028974">
    <property type="entry name" value="TSP_type-3_rpt"/>
</dbReference>
<dbReference type="Pfam" id="PF26628">
    <property type="entry name" value="DUF8202"/>
    <property type="match status" value="1"/>
</dbReference>
<dbReference type="Gene3D" id="2.60.40.1200">
    <property type="match status" value="8"/>
</dbReference>
<feature type="compositionally biased region" description="Acidic residues" evidence="5">
    <location>
        <begin position="5091"/>
        <end position="5108"/>
    </location>
</feature>
<feature type="compositionally biased region" description="Acidic residues" evidence="5">
    <location>
        <begin position="5190"/>
        <end position="5207"/>
    </location>
</feature>
<dbReference type="InterPro" id="IPR013517">
    <property type="entry name" value="FG-GAP"/>
</dbReference>
<feature type="compositionally biased region" description="Acidic residues" evidence="5">
    <location>
        <begin position="6114"/>
        <end position="6131"/>
    </location>
</feature>
<sequence length="7182" mass="750783">MMRLSTIFQLKQKSSSTTTYNSFHHAMISVVVLGFLFVSSTSTNAQITNLKLATEPITYSEISGGTNLVAGGSAIGAASAVTPIGFDFVFQGNTYSNFSVNAAGLLKLGPVAVTTESANNASSTTNTPKLYAWWDATATMAAANGGGVTFALSGSAPNRVLTVQWKVAYTTNASAGFSYQVKLYETTNVIEYLYGAIPPSGTLSASVGLGNFGANEYQSIYTFNHIPSSTINYNNTSFYPGAGNGIKYIFTPNLAVLTPANVANKPSFWLKADGALNATRTFLNVPANRRTASSELSSTWAASNSVLNATNAWIAVAPTGSNQLGALTLDLGSVQTIDGVATLGAGSNAYHVKDYVVRVSNDNITYTDLGLFMGNELNTALRFADFDAPVSCRYVRIIPSGFETWRALRVDVYTKTPIAIANNAKVANWEETSGNNLHAYQNNTSAQPTFNTNQINFNPAVNFTNNPGTSLNIPDLANIRQSYWVAQDATAAGNTYFHVLFGGDANLYGAVTTPNFHGGLAGAVQFTPSMSVAQGGWRKDGTVGSAASTYDFGVQGKPNLMTSFALQDNAPISAQSISFQAGQARSWQGPIAEIITFQNQATTNQQNIVETYLGIKYGISVGHDYVIPDGTIVWNRTANIAYHNNVFGIGRSDSQGLHQRQSFSTSFTGKFITVGNNSVIGTTNAATVGNNIPTDNTYLILGDNNAPILYEETLTGDYYPLLRKWRVSNTGITAATKISVPAFGNTSPNALPYSNIDRFDAETVYLVIDTDGDGNFANATYTAMTKVGTGVNATWEINRVLPNNAVIGFAVKQNLTDSDSDSILDGIDIDDDNDGVIDALEQSNCKTMGRDLRYVSMTGAAIANKNDNTINTNTTASSADWISSYSTETYSLPLSLKFKRDAFTAQAMFGLIPAANNQTPTNYTDNGYKFYMVGSTVYGYFGTTWNFTHTSQLNEEYRIDISATGFVTVRINGVVLRSFQGVNSAYRLVVSSSGTTVALKDIRLTNAANPERTFCMDTDIDGDGIPNRLELDSDNDGCPDAVEARAVTNLTATTVAGPFGNNGLSDGLETVADNGIYNRTINYYNARIAGINSCTDTDGDTVGDLADLDDDNDGILDSEECIPFNINNLNYAPQTFTVTNGASASQTFPAATDGLVINVWTLDNSFNVRINDTHLTNPEELQFWPSVPTDALFEFLDGTTYSTVWSIVGNQSRPLIRIYIDKFGEIKVFGSRTSGGALEEMRLRNGSFNNITLNTNAPNSFQIGQAVVSQTFITGDYGVVLAPNCDADNDGIPNGQDLDSDGDGCPDAKEAGVPGTLLSGAVKNGSNGAVTTTTTTPNAIAGSAGNYGANGLANVLEATTESGLTSYPSTYINFALNPVINACLDTDSDGAADVIDIDDDNDGILDTVEQADCVFTGKNITTVPFSGTAVTARTASTITSSNTNSWLSSYSNENFALPISLKFKRPVSGNTAMIGLVPTTATLTPTSWSDTGYKFYFLGADVNGYFGAAWNFTQATTPSDEYSIDVSATGFVTVRINGVQVRAFQGANANYKLAVSGLTTMQFTEVRLTNPANPEIMTCPDMDNDGKPNYLDLDSDGDGCADAIEGGSSTSATDTTNYPTGTDDNANGLLNNYEGTTAGTVNYASTYTNFAINNSINACTDTDGDGVRDILDLDDDNDGVLDGTECPAMRPYSVYTLNRPDVTFVQNVPVVISGTATQTVTLDQRTQGVAPNNLTFDGVSTWKLVASNIIPSLQNRISVRIAPTPSTTGSFASADAMLITNGIYTYVIDNTSAVAGEFTTTGTWTSQSTGGSYINNSNQFFTAPFTSLPTATWTFTTASGFICPDTDGDTIPDFKDPDSDGDGCNDAVESGVYPFGTSVPVAGTTASNYGANGFVNAKETAAESGVYNGTYTYGFALYTDSNVCNTPTPASCIAPRTLPIPPPWGVAKAFESNTVIWNGGTPTAADLNGDGISEILVPASDYSGYFVYRGDGSNAATATKNYVIPLTSEKASQPAIADLNGDGTPEVIVNSNGFVHIFNNVSGSATSFLYKSTTASQYLQEVNPYVVDINEDGTPEIVMGNDVFSINGTFGAAGSSLVRRIAGPVLTYTSNTVNFPSAPREVVVVDIIPSNPGKEIVFGSRVYGVNMTNNTMTLIRDMSTISGYASASADYGPTAVADMDLDGDLDIVYNGASRVYMWDPNEMQVLFDRAPVTFNIGVRGMTLIANVYNDITTGGKTKDYPEAIIVNAATSTTGTLNAYNLNFNTGNKFVWSLSTNDKSGSTGITAFDFDGNGIREIVYRDETTLRIINGNTNTPVNNAVFTVNSATWGEYPIVADLDNDGEAEIAVTGDNRLQVFARTESSFPWKAAPTYWNQRNYRISNINSNLTVPARELYAPSSRNYNNNLAQLQLQDLGAGVPDGSVIAADASIVINSIVANCPSITINTTISNNGSYFLPPGTKVTVYNADPTTTNASVLATVVTPTRVAVGASINLPITLTFSTSLSSVFVVVNDEGTTARPFNLASAFPNSSIPECDYTNNTATRTFVCLDSDTDGVVDFMDLDDDNDGVLDWAESTNCTFPVNNLSGLTYNGGGTTVTLSGTNLTLSGNSASWTSRYSDQAFKLPIHLEFRTNTAPDYAMIGLLPVAATKTPTNFTDGAYKVYNDASVIRGKLPNAAWDIDNVPYTANTLVEMDISETGWVIVRNNGVIIRQFQGVVSDYNLAFSAWDTRTYTDFSLSSFNVQQNCTDIDTDNDGIPNRLDLDSDGDGCTDAREAGVRGTLAPGSVINRPPGATTNTTTANVANAIAAGPYGLNGFANGLEATAENGIFNGTYTYNYASNVTINACTDTDNDGTSDVIDIDDDNDGILDTDEVICTVVTTSKTGLIISRPSTINYIFNGAATINNLIDGVDNNNYVLYGPTGSLNAEWFRFQFPTAKILNYIEIGHYQGQTLFSTSTTYRVEGSNNGTAWTDVSGILTYNNNAVSTSGGLSSFNSNVANFNNNTAYLYYRLVGINAFSGGTWATEIYFKDKLCAYDTDNDGIPNTLDLDSDGDGCSDAREAGSSTTAVSTSVYPTGQDSNGNGLLNDYEGLTDGTINYTSTYTNFALKNNLNACLDTDSDGISNLVDLDDDNDGVLDTEEFNCSPARLNKTGITVSSTVAWGFNGGSVTLANMVDNAEAIVAFSNSEFLNQTVLQFNLPSARILSQIEIGNQAGNNPLGTTGTYRIQAWDGTEWIDLTADQTFGTPTAPINAANNSYKFNMPSNYTAYTRYRIFGTSNRGTVSGWIQEAYFTERICLLDIDGDGVPNHLDLDADGDGCADAIEAGSSTTATSTSNFPASAGNDTNRNGLLNNYEGGTAGTINYTSTYTSFALSNTINACTDTDGDGITDVRDLDDDNDGILDSIECPLTQLNTNESNGTFGTEATPRNTSNTNVTGGYVYSGTNSGAAQYAVINQGTPYHPAAEFWRYPGRTTGTATDAYLAVNGSTTVGTFYRESISLQAGARYRISFWHQAASANNDYQLAAEVLSASNAVIATANSGPQNSLGWKLASIDFTSASNQTVTFNLKNISINSNGNDFSIDDISISAIGCPDSDLDGIPNHLDLDSDGDGCSDANEYYNSATAQGTDGNSYFGTGNPPAINANGSVIAASYSGTYTNAAVAGSASVITAQPADAGVSPGATVSFTATVTAGSAPVAYQWQLSTDGGTTWANVTNTAPYSGATTTTLTVSNITMSMKGYSYKLVITQANYVCGTVVSNPAKIEIVPFVSIVDDAVTAAEDTVVSGNILTNDKGSGNTALTVNRFKIGATTYNAGDTATIAGVGTIRVNSDGTFTFTPQLNYIGTVPAIEYTATDTVGASDSGTLSIVITPTNDPPGATDELVNVTEDIPFTGDVLSNDTDAEGNSLVVSTFSTTINNVIVTFNAGDTAAIPGVGTIVVNANGSFTFTPALNYIGIIPDVNYTISDGNGGSDTAKLSIVITPVNDAPLAADDIVTGSQGTTLTGSVRTNDSDLEGNNLTVTGFTVVGVAGTPVIGTPFSIPGVGSLTINPDGTYTFVPLSTFTGQAPLITYTLSDGNSTDSAVLDIYVAPVNQAPIARPDAKTINEDTTATGNVLSDGTPDSDPDANTVLKVTQYSFTIGSTVYTYPAGTTTSIPGVGVIVVNADGTYTFTPNSNYNGVVPVITYTITDDNSGAATGATVSSTLTITITPVNDNPITVNDDNKVTLEDMPISGNVLTNDSDPEGNAITVTQFTINGTNYPAGTSATITGVGTLIVNTDGSFTFTPAANYSGAVPTVTYTARDADGGTGTATLKLAVTPVNDAPVAVDDTVSTPENTAATGNVVTNDTDVEGNTKSVTSFTVNGITYQVGTIVTIPNKGTLILNADGTYTFTPAPNTSGAVPVITYTLSDDNGGTDTADLNITVAAVNDAPVVVNESLSTNEDSPLTGNVLANDTDPENNTLTITRFTVAGQSYTAGLTATIDGVGTIRVNTDGTFTFTPVANYNGSVPVIGYTVSDGQSPALTTDGSLSINVNPVNDAPIARPDTASATINTAATGNVVDNDSDIEGSALTVTQFVLTINNVVTTFNAGDTATIPGVGTLVINADGTYIFTPATDYLGPVPAATYTVSDGTATATAALTLSITAPDTDGDGVYDFKETADGTDPNNFCDYKLTSVMGTRTGAWNLADCDGDGTRNGTDTAPLDPCIHAVNAQPDRTNALWQAADCDQDGETNGFEDANGTNYNNACSFTTAPTASSTVYSTWSLLDCDNDGLTNASEITGGTNPLNSDTDGDGNPDNTDTRKTTPTAINDTANGSVGVASVVNVLANDDYLPNDGNTITRVGGTATGIVSFNPVTGQMTYTPTNAEGGTAVTIIYEVCQGSVCATATVTITVAINDADGDGVSDNIEASDNTNPNDGCNYLPSSQISANTSLAWRAADCDGDGTPNGTDNQPLNPCVGGAAIPNTSNAVWQAADCDSDGIPNGTEGLIDTDGDGTPNYLDVDSDNDNIPDAVEKGSGNTLLDTDGDGTPDYRDLDSDNDGILDSIEDTGCSGTAPCTPTDTDGDNIPDYRDLDSDADGISDSIEKGPGSTPLDTDGDGTPDFQEIDSDGDGISDAIEKGSGATPVDTDSDGTPDYRDTDSDNDGISDAIEKGPGSTPIDTDGDNIPDYLDRDSDADGILDAIEKGPGATPIDTDGDNIPDFLDTDSDNDGISDAIEKGPGSGNTPLDTDADGIPDYRDTDSDNDGIPDSVEKGSGSTVVDTDSDGTPDYRDLDSDGDGKPDAQEGNIDTDGDTIPNYQDLDSDDDGVLDAVDQCPLVAGTAASNGCPPDFDGDGLIDTVDLDDDNDGILDTVEAAACLPASPNCDTDGDGIPNRLDSDSDNDGISDVKEAGGTDSDNDGRVDGGVDADGVPTSANGGLTPPNTDGTGGTNPYDIDSDGDGIPDTIEKGANGNAPVDTDGDNIPDYLDLDSDGDGISDAIEKGPNGTTPIDTDGDGIADYKDLDSDNDGISDAIEKGPGTTPVDTDGDGTPDYRDTDSDNDGMSDTIEKEPTATPVDTDSDETPDYRDLDSDNDGISDAIEKGPGTTPVDTDGDNIPDYRDLDSDGDGISDAIEKGPGATPVDTDGDGIPDYRDTDSDNDGISDANEKGSGATPVDTDGDGLPDYRDLDSDNDGIPDAVEKGPSTTPVDTDGDNIPDYRDLDTDNDGIPDNQEGIVDTDGDTIPDYRDLDSDGDGVLDTNDQCPLVVGTAQMNGCPADFDGDGIDDTADLDDDNDGILDSVEAAACSPTDPDCDTDGDGIPNRYDADSDNDGIKDTKEAGVVDANNDGKADGGVDANGVPSSTNGGITPPNTDGDGQANPYDLDSDGDGISDAIEKGANGASPVDTDGDGAPDYLDLDSDNDGIPDAIEKGTGSSILDSDGDGTPDYRDLDSDNDGILDSLEKGTTATPIDTDGDNIPDYRDLDSDNDGMPDAVEKGSSSSPVDTDGDGTPDYRDTDSDNDGITDAIEKGPNGLTPIDTDGDGTPDYRDLDSDNDGIPDATEKGTGSTPLDTDNDGTPDYRDLDSDNDGLPDVVEKGSGSTLLDSDNDGTPDYRDVDSDNDGIPDAVEKGSGSTPVDTDGDGTPDYLDTDSDNDGIPDSVEKGPNGANPIDTDNDGTPDYRDLDSDNDGISDAIEKGPNGATPVDTDSDNIPDYRDADSDVDNKPDNQEGLTDTDGDGVPNYRDTDSDNDGVLDVNDQCPYVAGTAILNGCPPDSDSDGIIDDIDLDDDNDGILDTVENGICSPASVDCDTDGDGIPNRLDPDSDNDGISDARESNGTDTNGDGKVDGNVDANGIPQSSNGGVTPPNTDGDANPNPYDLDSDGDGITDAIEKGTNGNAPVDSDGDGTQDYLDLDSDNDGISDSVEKGTGTSILDTDGDGTPDYRDVDSDNDGIPDAVEKGPNGATPVDTDGDGILDYRDLDSDNDGIPDAVEKGPNGNNPVDTDGDGTPDYRDVDSDGDGVGDFEDDCPLTIGSVVLKGCPGIDSDNDGIPDAVDLDDDNDGITDVVENAACTPTASNCDTDGDGIINSLDLDSDNDGITDARESNGIDANGDGRIDGSVNANGVPVAANGGTTPPDTDGDGRRNPYDVDSDNDGISDSVEKGANSNAPVDTDGDGTPDYLDLDSDNDGISDAIEKGPTATPVDTDNDGTLDYRDLDSDNDGIPDATEKGTGSTPLDTDNDGTPDYRDLDSDNDGISDAIEKGPTATPVDTDNDGTPDYRDLDSDNDGIPDSVEKGPNGAIPVDTDNDGTPDYRDLDSDNDGIPDSVEKGPTATPVDTDNDGTPDYRDLDSDNDGISDAIEKGPTATPVDTDNDGTPDYRDLDSDNDGISDNIEKGPTATPVDTDNDGTPDYRDLDSDNDGISDNIEKGQSATPVDTDNDGTPDYRDLDSDNDGIPDAVEKGPNGAAPIDTDGDGTPDYRDLDSDNDGSPDADEKGPDGTNPIDSDGDGIPDYRDLPNVSLNPDTDGDGVIDSQEVIDGTDPNNACDSVPSSITVPLSQLFLDGDCDSDGLTNGEELGLNPMLPTDVDNNGTPDYLEFNNHSQSEDDLEIFNSMTTNGDGLNDVFVIRGIENYPDNNLYIYNRWGVEVYNVEGYGQDNKYFTGISQGRNTFSQTAELPKGTYYFILRYKNKQGVDKQRSGYLYITK</sequence>
<feature type="compositionally biased region" description="Low complexity" evidence="5">
    <location>
        <begin position="5404"/>
        <end position="5421"/>
    </location>
</feature>
<dbReference type="InterPro" id="IPR058515">
    <property type="entry name" value="DUF8202"/>
</dbReference>
<evidence type="ECO:0000259" key="6">
    <source>
        <dbReference type="PROSITE" id="PS50022"/>
    </source>
</evidence>
<dbReference type="Pfam" id="PF13517">
    <property type="entry name" value="FG-GAP_3"/>
    <property type="match status" value="1"/>
</dbReference>
<dbReference type="Gene3D" id="2.60.120.260">
    <property type="entry name" value="Galactose-binding domain-like"/>
    <property type="match status" value="2"/>
</dbReference>
<feature type="domain" description="F5/8 type C" evidence="6">
    <location>
        <begin position="271"/>
        <end position="415"/>
    </location>
</feature>
<keyword evidence="2" id="KW-0964">Secreted</keyword>
<keyword evidence="4" id="KW-0106">Calcium</keyword>
<feature type="compositionally biased region" description="Polar residues" evidence="5">
    <location>
        <begin position="5047"/>
        <end position="5057"/>
    </location>
</feature>
<organism evidence="7 8">
    <name type="scientific">Flavobacterium ammonificans</name>
    <dbReference type="NCBI Taxonomy" id="1751056"/>
    <lineage>
        <taxon>Bacteria</taxon>
        <taxon>Pseudomonadati</taxon>
        <taxon>Bacteroidota</taxon>
        <taxon>Flavobacteriia</taxon>
        <taxon>Flavobacteriales</taxon>
        <taxon>Flavobacteriaceae</taxon>
        <taxon>Flavobacterium</taxon>
    </lineage>
</organism>
<dbReference type="InterPro" id="IPR040853">
    <property type="entry name" value="RapA2_cadherin-like"/>
</dbReference>
<dbReference type="Pfam" id="PF13585">
    <property type="entry name" value="CHU_C"/>
    <property type="match status" value="1"/>
</dbReference>
<feature type="compositionally biased region" description="Polar residues" evidence="5">
    <location>
        <begin position="5835"/>
        <end position="5847"/>
    </location>
</feature>
<evidence type="ECO:0000313" key="8">
    <source>
        <dbReference type="Proteomes" id="UP001319865"/>
    </source>
</evidence>
<dbReference type="PROSITE" id="PS00018">
    <property type="entry name" value="EF_HAND_1"/>
    <property type="match status" value="3"/>
</dbReference>
<feature type="compositionally biased region" description="Polar residues" evidence="5">
    <location>
        <begin position="6331"/>
        <end position="6343"/>
    </location>
</feature>
<evidence type="ECO:0000256" key="1">
    <source>
        <dbReference type="ARBA" id="ARBA00004613"/>
    </source>
</evidence>
<dbReference type="InterPro" id="IPR008979">
    <property type="entry name" value="Galactose-bd-like_sf"/>
</dbReference>
<feature type="compositionally biased region" description="Acidic residues" evidence="5">
    <location>
        <begin position="6251"/>
        <end position="6268"/>
    </location>
</feature>
<feature type="region of interest" description="Disordered" evidence="5">
    <location>
        <begin position="5778"/>
        <end position="6500"/>
    </location>
</feature>
<feature type="region of interest" description="Disordered" evidence="5">
    <location>
        <begin position="4773"/>
        <end position="4803"/>
    </location>
</feature>
<dbReference type="InterPro" id="IPR028994">
    <property type="entry name" value="Integrin_alpha_N"/>
</dbReference>
<feature type="compositionally biased region" description="Low complexity" evidence="5">
    <location>
        <begin position="6011"/>
        <end position="6020"/>
    </location>
</feature>
<dbReference type="Proteomes" id="UP001319865">
    <property type="component" value="Chromosome"/>
</dbReference>
<keyword evidence="8" id="KW-1185">Reference proteome</keyword>
<feature type="compositionally biased region" description="Polar residues" evidence="5">
    <location>
        <begin position="1607"/>
        <end position="1625"/>
    </location>
</feature>
<evidence type="ECO:0000256" key="4">
    <source>
        <dbReference type="ARBA" id="ARBA00022837"/>
    </source>
</evidence>
<feature type="compositionally biased region" description="Low complexity" evidence="5">
    <location>
        <begin position="3327"/>
        <end position="3339"/>
    </location>
</feature>
<evidence type="ECO:0000256" key="2">
    <source>
        <dbReference type="ARBA" id="ARBA00022525"/>
    </source>
</evidence>
<reference evidence="7 8" key="1">
    <citation type="journal article" date="2022" name="Int. J. Syst. Evol. Microbiol.">
        <title>Flavobacterium ammonificans sp. nov. and Flavobacterium ammoniigenes sp. nov., ammonifying bacteria isolated from surface river water.</title>
        <authorList>
            <person name="Watanabe K."/>
            <person name="Kitamura T."/>
            <person name="Ogata Y."/>
            <person name="Shindo C."/>
            <person name="Suda W."/>
        </authorList>
    </citation>
    <scope>NUCLEOTIDE SEQUENCE [LARGE SCALE GENOMIC DNA]</scope>
    <source>
        <strain evidence="7 8">GENT11</strain>
    </source>
</reference>
<dbReference type="Gene3D" id="4.10.1080.10">
    <property type="entry name" value="TSP type-3 repeat"/>
    <property type="match status" value="20"/>
</dbReference>
<dbReference type="InterPro" id="IPR059100">
    <property type="entry name" value="TSP3_bac"/>
</dbReference>
<feature type="compositionally biased region" description="Low complexity" evidence="5">
    <location>
        <begin position="3062"/>
        <end position="3071"/>
    </location>
</feature>
<dbReference type="Pfam" id="PF17963">
    <property type="entry name" value="Big_9"/>
    <property type="match status" value="2"/>
</dbReference>
<dbReference type="InterPro" id="IPR000421">
    <property type="entry name" value="FA58C"/>
</dbReference>
<dbReference type="InterPro" id="IPR018247">
    <property type="entry name" value="EF_Hand_1_Ca_BS"/>
</dbReference>
<feature type="compositionally biased region" description="Low complexity" evidence="5">
    <location>
        <begin position="5016"/>
        <end position="5025"/>
    </location>
</feature>
<dbReference type="SUPFAM" id="SSF103647">
    <property type="entry name" value="TSP type-3 repeat"/>
    <property type="match status" value="19"/>
</dbReference>
<name>A0ABM7UYS3_9FLAO</name>
<dbReference type="PROSITE" id="PS50022">
    <property type="entry name" value="FA58C_3"/>
    <property type="match status" value="1"/>
</dbReference>
<dbReference type="NCBIfam" id="NF012211">
    <property type="entry name" value="tand_rpt_95"/>
    <property type="match status" value="7"/>
</dbReference>
<feature type="region of interest" description="Disordered" evidence="5">
    <location>
        <begin position="3327"/>
        <end position="3346"/>
    </location>
</feature>
<comment type="subcellular location">
    <subcellularLocation>
        <location evidence="1">Secreted</location>
    </subcellularLocation>
</comment>
<feature type="region of interest" description="Disordered" evidence="5">
    <location>
        <begin position="6569"/>
        <end position="7004"/>
    </location>
</feature>
<accession>A0ABM7UYS3</accession>
<feature type="compositionally biased region" description="Basic and acidic residues" evidence="5">
    <location>
        <begin position="6306"/>
        <end position="6324"/>
    </location>
</feature>
<evidence type="ECO:0000313" key="7">
    <source>
        <dbReference type="EMBL" id="BDB52317.1"/>
    </source>
</evidence>
<dbReference type="SMART" id="SM00231">
    <property type="entry name" value="FA58C"/>
    <property type="match status" value="1"/>
</dbReference>
<evidence type="ECO:0000256" key="3">
    <source>
        <dbReference type="ARBA" id="ARBA00022729"/>
    </source>
</evidence>
<protein>
    <recommendedName>
        <fullName evidence="6">F5/8 type C domain-containing protein</fullName>
    </recommendedName>
</protein>
<feature type="region of interest" description="Disordered" evidence="5">
    <location>
        <begin position="5357"/>
        <end position="5733"/>
    </location>
</feature>
<feature type="region of interest" description="Disordered" evidence="5">
    <location>
        <begin position="3052"/>
        <end position="3072"/>
    </location>
</feature>
<dbReference type="PANTHER" id="PTHR10199">
    <property type="entry name" value="THROMBOSPONDIN"/>
    <property type="match status" value="1"/>
</dbReference>
<feature type="compositionally biased region" description="Acidic residues" evidence="5">
    <location>
        <begin position="6648"/>
        <end position="6665"/>
    </location>
</feature>
<dbReference type="EMBL" id="AP025183">
    <property type="protein sequence ID" value="BDB52317.1"/>
    <property type="molecule type" value="Genomic_DNA"/>
</dbReference>
<feature type="region of interest" description="Disordered" evidence="5">
    <location>
        <begin position="4972"/>
        <end position="5305"/>
    </location>
</feature>
<gene>
    <name evidence="7" type="ORF">GENT11_06290</name>
</gene>
<feature type="compositionally biased region" description="Basic and acidic residues" evidence="5">
    <location>
        <begin position="5382"/>
        <end position="5400"/>
    </location>
</feature>
<feature type="compositionally biased region" description="Acidic residues" evidence="5">
    <location>
        <begin position="6378"/>
        <end position="6395"/>
    </location>
</feature>
<feature type="compositionally biased region" description="Acidic residues" evidence="5">
    <location>
        <begin position="5454"/>
        <end position="5471"/>
    </location>
</feature>
<evidence type="ECO:0000256" key="5">
    <source>
        <dbReference type="SAM" id="MobiDB-lite"/>
    </source>
</evidence>
<reference evidence="7 8" key="2">
    <citation type="journal article" date="2022" name="Microorganisms">
        <title>Complete Genome Sequences of Two Flavobacterium ammonificans Strains and a Flavobacterium ammoniigenes Strain of Ammonifying Bacterioplankton Isolated from Surface River Water.</title>
        <authorList>
            <person name="Suda W."/>
            <person name="Ogata Y."/>
            <person name="Shindo C."/>
            <person name="Watanabe K."/>
        </authorList>
    </citation>
    <scope>NUCLEOTIDE SEQUENCE [LARGE SCALE GENOMIC DNA]</scope>
    <source>
        <strain evidence="7 8">GENT11</strain>
    </source>
</reference>
<feature type="compositionally biased region" description="Basic and acidic residues" evidence="5">
    <location>
        <begin position="6576"/>
        <end position="6592"/>
    </location>
</feature>
<feature type="compositionally biased region" description="Low complexity" evidence="5">
    <location>
        <begin position="5513"/>
        <end position="5526"/>
    </location>
</feature>
<feature type="compositionally biased region" description="Basic and acidic residues" evidence="5">
    <location>
        <begin position="6188"/>
        <end position="6203"/>
    </location>
</feature>
<dbReference type="Pfam" id="PF17803">
    <property type="entry name" value="Cadherin_4"/>
    <property type="match status" value="6"/>
</dbReference>
<feature type="compositionally biased region" description="Acidic residues" evidence="5">
    <location>
        <begin position="5033"/>
        <end position="5043"/>
    </location>
</feature>
<feature type="compositionally biased region" description="Basic and acidic residues" evidence="5">
    <location>
        <begin position="5264"/>
        <end position="5279"/>
    </location>
</feature>